<feature type="region of interest" description="Disordered" evidence="1">
    <location>
        <begin position="261"/>
        <end position="291"/>
    </location>
</feature>
<accession>A0A4S8MB07</accession>
<feature type="transmembrane region" description="Helical" evidence="2">
    <location>
        <begin position="49"/>
        <end position="70"/>
    </location>
</feature>
<name>A0A4S8MB07_DENBC</name>
<sequence>MESLSKTAERMFGPLLIGVLFNATLFGVLAVQAHLYLNWSHSGERWTRYLVIILLVLETLNTGIDFTMVYKGLFKHFGQLTFDIPLLAANPILISSISTLVQINYAWRIRALTKSNVLAGFIFILALISFASSICGTVFVAINPDWMHGFDKRIFRSLVAWLTTSAICDVVIAIVMVFFLTTHKKDTMPATKSVVNKIIILTIQTGVLTSVAAVADILTFTLIKETTFQFIWDFSISKLYTNSLLSMLNAREEWSKTLNAQNDAGSSSVSDIRFGHRDGLADNEENSSSQQ</sequence>
<evidence type="ECO:0000259" key="3">
    <source>
        <dbReference type="Pfam" id="PF20152"/>
    </source>
</evidence>
<dbReference type="OrthoDB" id="3265526at2759"/>
<reference evidence="4 5" key="1">
    <citation type="journal article" date="2019" name="Nat. Ecol. Evol.">
        <title>Megaphylogeny resolves global patterns of mushroom evolution.</title>
        <authorList>
            <person name="Varga T."/>
            <person name="Krizsan K."/>
            <person name="Foldi C."/>
            <person name="Dima B."/>
            <person name="Sanchez-Garcia M."/>
            <person name="Sanchez-Ramirez S."/>
            <person name="Szollosi G.J."/>
            <person name="Szarkandi J.G."/>
            <person name="Papp V."/>
            <person name="Albert L."/>
            <person name="Andreopoulos W."/>
            <person name="Angelini C."/>
            <person name="Antonin V."/>
            <person name="Barry K.W."/>
            <person name="Bougher N.L."/>
            <person name="Buchanan P."/>
            <person name="Buyck B."/>
            <person name="Bense V."/>
            <person name="Catcheside P."/>
            <person name="Chovatia M."/>
            <person name="Cooper J."/>
            <person name="Damon W."/>
            <person name="Desjardin D."/>
            <person name="Finy P."/>
            <person name="Geml J."/>
            <person name="Haridas S."/>
            <person name="Hughes K."/>
            <person name="Justo A."/>
            <person name="Karasinski D."/>
            <person name="Kautmanova I."/>
            <person name="Kiss B."/>
            <person name="Kocsube S."/>
            <person name="Kotiranta H."/>
            <person name="LaButti K.M."/>
            <person name="Lechner B.E."/>
            <person name="Liimatainen K."/>
            <person name="Lipzen A."/>
            <person name="Lukacs Z."/>
            <person name="Mihaltcheva S."/>
            <person name="Morgado L.N."/>
            <person name="Niskanen T."/>
            <person name="Noordeloos M.E."/>
            <person name="Ohm R.A."/>
            <person name="Ortiz-Santana B."/>
            <person name="Ovrebo C."/>
            <person name="Racz N."/>
            <person name="Riley R."/>
            <person name="Savchenko A."/>
            <person name="Shiryaev A."/>
            <person name="Soop K."/>
            <person name="Spirin V."/>
            <person name="Szebenyi C."/>
            <person name="Tomsovsky M."/>
            <person name="Tulloss R.E."/>
            <person name="Uehling J."/>
            <person name="Grigoriev I.V."/>
            <person name="Vagvolgyi C."/>
            <person name="Papp T."/>
            <person name="Martin F.M."/>
            <person name="Miettinen O."/>
            <person name="Hibbett D.S."/>
            <person name="Nagy L.G."/>
        </authorList>
    </citation>
    <scope>NUCLEOTIDE SEQUENCE [LARGE SCALE GENOMIC DNA]</scope>
    <source>
        <strain evidence="4 5">CBS 962.96</strain>
    </source>
</reference>
<feature type="transmembrane region" description="Helical" evidence="2">
    <location>
        <begin position="82"/>
        <end position="105"/>
    </location>
</feature>
<feature type="transmembrane region" description="Helical" evidence="2">
    <location>
        <begin position="154"/>
        <end position="178"/>
    </location>
</feature>
<keyword evidence="2" id="KW-0472">Membrane</keyword>
<evidence type="ECO:0000313" key="4">
    <source>
        <dbReference type="EMBL" id="THU99470.1"/>
    </source>
</evidence>
<evidence type="ECO:0000256" key="1">
    <source>
        <dbReference type="SAM" id="MobiDB-lite"/>
    </source>
</evidence>
<feature type="transmembrane region" description="Helical" evidence="2">
    <location>
        <begin position="117"/>
        <end position="142"/>
    </location>
</feature>
<dbReference type="AlphaFoldDB" id="A0A4S8MB07"/>
<dbReference type="EMBL" id="ML179119">
    <property type="protein sequence ID" value="THU99470.1"/>
    <property type="molecule type" value="Genomic_DNA"/>
</dbReference>
<keyword evidence="2" id="KW-0812">Transmembrane</keyword>
<evidence type="ECO:0000313" key="5">
    <source>
        <dbReference type="Proteomes" id="UP000297245"/>
    </source>
</evidence>
<dbReference type="Proteomes" id="UP000297245">
    <property type="component" value="Unassembled WGS sequence"/>
</dbReference>
<dbReference type="Pfam" id="PF20152">
    <property type="entry name" value="DUF6534"/>
    <property type="match status" value="1"/>
</dbReference>
<feature type="domain" description="DUF6534" evidence="3">
    <location>
        <begin position="165"/>
        <end position="252"/>
    </location>
</feature>
<keyword evidence="5" id="KW-1185">Reference proteome</keyword>
<proteinExistence type="predicted"/>
<feature type="compositionally biased region" description="Polar residues" evidence="1">
    <location>
        <begin position="261"/>
        <end position="270"/>
    </location>
</feature>
<protein>
    <recommendedName>
        <fullName evidence="3">DUF6534 domain-containing protein</fullName>
    </recommendedName>
</protein>
<keyword evidence="2" id="KW-1133">Transmembrane helix</keyword>
<feature type="transmembrane region" description="Helical" evidence="2">
    <location>
        <begin position="198"/>
        <end position="223"/>
    </location>
</feature>
<dbReference type="PANTHER" id="PTHR40465:SF1">
    <property type="entry name" value="DUF6534 DOMAIN-CONTAINING PROTEIN"/>
    <property type="match status" value="1"/>
</dbReference>
<organism evidence="4 5">
    <name type="scientific">Dendrothele bispora (strain CBS 962.96)</name>
    <dbReference type="NCBI Taxonomy" id="1314807"/>
    <lineage>
        <taxon>Eukaryota</taxon>
        <taxon>Fungi</taxon>
        <taxon>Dikarya</taxon>
        <taxon>Basidiomycota</taxon>
        <taxon>Agaricomycotina</taxon>
        <taxon>Agaricomycetes</taxon>
        <taxon>Agaricomycetidae</taxon>
        <taxon>Agaricales</taxon>
        <taxon>Agaricales incertae sedis</taxon>
        <taxon>Dendrothele</taxon>
    </lineage>
</organism>
<dbReference type="PANTHER" id="PTHR40465">
    <property type="entry name" value="CHROMOSOME 1, WHOLE GENOME SHOTGUN SEQUENCE"/>
    <property type="match status" value="1"/>
</dbReference>
<gene>
    <name evidence="4" type="ORF">K435DRAFT_837655</name>
</gene>
<feature type="transmembrane region" description="Helical" evidence="2">
    <location>
        <begin position="12"/>
        <end position="37"/>
    </location>
</feature>
<dbReference type="InterPro" id="IPR045339">
    <property type="entry name" value="DUF6534"/>
</dbReference>
<evidence type="ECO:0000256" key="2">
    <source>
        <dbReference type="SAM" id="Phobius"/>
    </source>
</evidence>